<evidence type="ECO:0000259" key="1">
    <source>
        <dbReference type="PROSITE" id="PS50022"/>
    </source>
</evidence>
<accession>A0A1Y1T1Y6</accession>
<dbReference type="InterPro" id="IPR000421">
    <property type="entry name" value="FA58C"/>
</dbReference>
<dbReference type="Gene3D" id="2.60.120.260">
    <property type="entry name" value="Galactose-binding domain-like"/>
    <property type="match status" value="1"/>
</dbReference>
<reference evidence="2 3" key="1">
    <citation type="submission" date="2013-04" db="EMBL/GenBank/DDBJ databases">
        <title>Zunongwangia sp. 22II14-10F7 Genome Sequencing.</title>
        <authorList>
            <person name="Lai Q."/>
            <person name="Shao Z."/>
        </authorList>
    </citation>
    <scope>NUCLEOTIDE SEQUENCE [LARGE SCALE GENOMIC DNA]</scope>
    <source>
        <strain evidence="2 3">22II14-10F7</strain>
    </source>
</reference>
<dbReference type="InterPro" id="IPR008979">
    <property type="entry name" value="Galactose-bd-like_sf"/>
</dbReference>
<gene>
    <name evidence="2" type="ORF">IIF7_13030</name>
</gene>
<proteinExistence type="predicted"/>
<dbReference type="STRING" id="1185767.IIF7_13030"/>
<dbReference type="Pfam" id="PF00754">
    <property type="entry name" value="F5_F8_type_C"/>
    <property type="match status" value="1"/>
</dbReference>
<dbReference type="AlphaFoldDB" id="A0A1Y1T1Y6"/>
<comment type="caution">
    <text evidence="2">The sequence shown here is derived from an EMBL/GenBank/DDBJ whole genome shotgun (WGS) entry which is preliminary data.</text>
</comment>
<dbReference type="PROSITE" id="PS51257">
    <property type="entry name" value="PROKAR_LIPOPROTEIN"/>
    <property type="match status" value="1"/>
</dbReference>
<dbReference type="Gene3D" id="2.60.40.1080">
    <property type="match status" value="1"/>
</dbReference>
<dbReference type="EMBL" id="ARYN01000011">
    <property type="protein sequence ID" value="ORL45039.1"/>
    <property type="molecule type" value="Genomic_DNA"/>
</dbReference>
<protein>
    <submittedName>
        <fullName evidence="2">ATP/GTP-binding protein</fullName>
    </submittedName>
</protein>
<sequence length="279" mass="31225">MNKIQDINFNIMRIMKLLNIKPLLFALGLLLLGACDGRREFPSLTETGVTIDQDIILLISGETLDVNARFIPDIFPARDYTWEVDDPSVADVITNEDQSVSLTATGSGETLLRITSLDDDALTASVRLQVISSAPIDITDQATLTVNRENNGGPDAGEGSPKLVDGDTSTKYLSGYLTPFYLTLEFDSPRVINIYRFTSANDAASRDPRDWQISGSNDGENWEVLDERTNEFFNDRAMTREFYFDNNTAYTHYRLDIISNNGASLFQMAEWGVFEFPED</sequence>
<evidence type="ECO:0000313" key="3">
    <source>
        <dbReference type="Proteomes" id="UP000192746"/>
    </source>
</evidence>
<dbReference type="Proteomes" id="UP000192746">
    <property type="component" value="Unassembled WGS sequence"/>
</dbReference>
<keyword evidence="3" id="KW-1185">Reference proteome</keyword>
<name>A0A1Y1T1Y6_9FLAO</name>
<feature type="domain" description="F5/8 type C" evidence="1">
    <location>
        <begin position="123"/>
        <end position="273"/>
    </location>
</feature>
<dbReference type="SUPFAM" id="SSF49785">
    <property type="entry name" value="Galactose-binding domain-like"/>
    <property type="match status" value="1"/>
</dbReference>
<dbReference type="PROSITE" id="PS50022">
    <property type="entry name" value="FA58C_3"/>
    <property type="match status" value="1"/>
</dbReference>
<evidence type="ECO:0000313" key="2">
    <source>
        <dbReference type="EMBL" id="ORL45039.1"/>
    </source>
</evidence>
<organism evidence="2 3">
    <name type="scientific">Zunongwangia atlantica 22II14-10F7</name>
    <dbReference type="NCBI Taxonomy" id="1185767"/>
    <lineage>
        <taxon>Bacteria</taxon>
        <taxon>Pseudomonadati</taxon>
        <taxon>Bacteroidota</taxon>
        <taxon>Flavobacteriia</taxon>
        <taxon>Flavobacteriales</taxon>
        <taxon>Flavobacteriaceae</taxon>
        <taxon>Zunongwangia</taxon>
    </lineage>
</organism>